<dbReference type="Pfam" id="PF00990">
    <property type="entry name" value="GGDEF"/>
    <property type="match status" value="1"/>
</dbReference>
<dbReference type="SMART" id="SM00267">
    <property type="entry name" value="GGDEF"/>
    <property type="match status" value="1"/>
</dbReference>
<dbReference type="GO" id="GO:0052621">
    <property type="term" value="F:diguanylate cyclase activity"/>
    <property type="evidence" value="ECO:0007669"/>
    <property type="project" value="TreeGrafter"/>
</dbReference>
<dbReference type="SUPFAM" id="SSF55073">
    <property type="entry name" value="Nucleotide cyclase"/>
    <property type="match status" value="1"/>
</dbReference>
<proteinExistence type="predicted"/>
<protein>
    <recommendedName>
        <fullName evidence="2">GGDEF domain-containing protein</fullName>
    </recommendedName>
</protein>
<dbReference type="Gene3D" id="3.30.70.270">
    <property type="match status" value="1"/>
</dbReference>
<dbReference type="PANTHER" id="PTHR45138:SF9">
    <property type="entry name" value="DIGUANYLATE CYCLASE DGCM-RELATED"/>
    <property type="match status" value="1"/>
</dbReference>
<gene>
    <name evidence="3" type="ORF">Aau02nite_63300</name>
</gene>
<dbReference type="InterPro" id="IPR050469">
    <property type="entry name" value="Diguanylate_Cyclase"/>
</dbReference>
<dbReference type="InterPro" id="IPR043128">
    <property type="entry name" value="Rev_trsase/Diguanyl_cyclase"/>
</dbReference>
<dbReference type="InterPro" id="IPR000160">
    <property type="entry name" value="GGDEF_dom"/>
</dbReference>
<dbReference type="AlphaFoldDB" id="A0A919SM31"/>
<name>A0A919SM31_9ACTN</name>
<accession>A0A919SM31</accession>
<evidence type="ECO:0000313" key="3">
    <source>
        <dbReference type="EMBL" id="GIM74917.1"/>
    </source>
</evidence>
<dbReference type="PROSITE" id="PS50887">
    <property type="entry name" value="GGDEF"/>
    <property type="match status" value="1"/>
</dbReference>
<dbReference type="InterPro" id="IPR029787">
    <property type="entry name" value="Nucleotide_cyclase"/>
</dbReference>
<comment type="caution">
    <text evidence="3">The sequence shown here is derived from an EMBL/GenBank/DDBJ whole genome shotgun (WGS) entry which is preliminary data.</text>
</comment>
<dbReference type="CDD" id="cd01949">
    <property type="entry name" value="GGDEF"/>
    <property type="match status" value="1"/>
</dbReference>
<dbReference type="Proteomes" id="UP000681340">
    <property type="component" value="Unassembled WGS sequence"/>
</dbReference>
<evidence type="ECO:0000256" key="1">
    <source>
        <dbReference type="SAM" id="MobiDB-lite"/>
    </source>
</evidence>
<dbReference type="EMBL" id="BOQL01000053">
    <property type="protein sequence ID" value="GIM74917.1"/>
    <property type="molecule type" value="Genomic_DNA"/>
</dbReference>
<dbReference type="NCBIfam" id="TIGR00254">
    <property type="entry name" value="GGDEF"/>
    <property type="match status" value="1"/>
</dbReference>
<feature type="domain" description="GGDEF" evidence="2">
    <location>
        <begin position="80"/>
        <end position="212"/>
    </location>
</feature>
<dbReference type="RefSeq" id="WP_212992219.1">
    <property type="nucleotide sequence ID" value="NZ_BAABEA010000004.1"/>
</dbReference>
<keyword evidence="4" id="KW-1185">Reference proteome</keyword>
<reference evidence="3" key="1">
    <citation type="submission" date="2021-03" db="EMBL/GenBank/DDBJ databases">
        <title>Whole genome shotgun sequence of Actinoplanes auranticolor NBRC 12245.</title>
        <authorList>
            <person name="Komaki H."/>
            <person name="Tamura T."/>
        </authorList>
    </citation>
    <scope>NUCLEOTIDE SEQUENCE</scope>
    <source>
        <strain evidence="3">NBRC 12245</strain>
    </source>
</reference>
<evidence type="ECO:0000313" key="4">
    <source>
        <dbReference type="Proteomes" id="UP000681340"/>
    </source>
</evidence>
<dbReference type="PANTHER" id="PTHR45138">
    <property type="entry name" value="REGULATORY COMPONENTS OF SENSORY TRANSDUCTION SYSTEM"/>
    <property type="match status" value="1"/>
</dbReference>
<evidence type="ECO:0000259" key="2">
    <source>
        <dbReference type="PROSITE" id="PS50887"/>
    </source>
</evidence>
<sequence length="234" mass="24847">MSPILTASLTALGGLLAGLGCGAVALHWQYERLADARRQTAAANRRADHAEFLALHDDTTGIPNRRAFLAACNRALATGDPTGVVLLDLDNFKNVNDTYSHEHGNDVLTTVGLRLTDLGPPVQLVARLSGDEFALLITGDHAQTRASAHAAATAISGQPIPIAGTHDLAIHASVGYAHTTDLSTTRQLLHAADLAMYEAKRRGSGVTDTPSHPPPRARCRDARHQTHRSTTDNP</sequence>
<feature type="region of interest" description="Disordered" evidence="1">
    <location>
        <begin position="201"/>
        <end position="234"/>
    </location>
</feature>
<organism evidence="3 4">
    <name type="scientific">Actinoplanes auranticolor</name>
    <dbReference type="NCBI Taxonomy" id="47988"/>
    <lineage>
        <taxon>Bacteria</taxon>
        <taxon>Bacillati</taxon>
        <taxon>Actinomycetota</taxon>
        <taxon>Actinomycetes</taxon>
        <taxon>Micromonosporales</taxon>
        <taxon>Micromonosporaceae</taxon>
        <taxon>Actinoplanes</taxon>
    </lineage>
</organism>